<accession>A0ABD1MCT8</accession>
<dbReference type="Proteomes" id="UP001603857">
    <property type="component" value="Unassembled WGS sequence"/>
</dbReference>
<organism evidence="1 2">
    <name type="scientific">Flemingia macrophylla</name>
    <dbReference type="NCBI Taxonomy" id="520843"/>
    <lineage>
        <taxon>Eukaryota</taxon>
        <taxon>Viridiplantae</taxon>
        <taxon>Streptophyta</taxon>
        <taxon>Embryophyta</taxon>
        <taxon>Tracheophyta</taxon>
        <taxon>Spermatophyta</taxon>
        <taxon>Magnoliopsida</taxon>
        <taxon>eudicotyledons</taxon>
        <taxon>Gunneridae</taxon>
        <taxon>Pentapetalae</taxon>
        <taxon>rosids</taxon>
        <taxon>fabids</taxon>
        <taxon>Fabales</taxon>
        <taxon>Fabaceae</taxon>
        <taxon>Papilionoideae</taxon>
        <taxon>50 kb inversion clade</taxon>
        <taxon>NPAAA clade</taxon>
        <taxon>indigoferoid/millettioid clade</taxon>
        <taxon>Phaseoleae</taxon>
        <taxon>Flemingia</taxon>
    </lineage>
</organism>
<dbReference type="PANTHER" id="PTHR45950">
    <property type="entry name" value="HOMEOBOX-LEUCINE ZIPPER PROTEIN ATHB-14"/>
    <property type="match status" value="1"/>
</dbReference>
<dbReference type="EMBL" id="JBGMDY010000005">
    <property type="protein sequence ID" value="KAL2333608.1"/>
    <property type="molecule type" value="Genomic_DNA"/>
</dbReference>
<sequence>MGLNLSFANGFPAVAMHCVPKLRCRYSIDREWADNNMDAYSPAAIKVGPCGLPGSRIGNYGGQVILPLAHTIKHEEVIS</sequence>
<keyword evidence="2" id="KW-1185">Reference proteome</keyword>
<evidence type="ECO:0000313" key="1">
    <source>
        <dbReference type="EMBL" id="KAL2333608.1"/>
    </source>
</evidence>
<dbReference type="InterPro" id="IPR044830">
    <property type="entry name" value="HD-Zip_III"/>
</dbReference>
<gene>
    <name evidence="1" type="ORF">Fmac_014821</name>
</gene>
<proteinExistence type="predicted"/>
<dbReference type="AlphaFoldDB" id="A0ABD1MCT8"/>
<reference evidence="1 2" key="1">
    <citation type="submission" date="2024-08" db="EMBL/GenBank/DDBJ databases">
        <title>Insights into the chromosomal genome structure of Flemingia macrophylla.</title>
        <authorList>
            <person name="Ding Y."/>
            <person name="Zhao Y."/>
            <person name="Bi W."/>
            <person name="Wu M."/>
            <person name="Zhao G."/>
            <person name="Gong Y."/>
            <person name="Li W."/>
            <person name="Zhang P."/>
        </authorList>
    </citation>
    <scope>NUCLEOTIDE SEQUENCE [LARGE SCALE GENOMIC DNA]</scope>
    <source>
        <strain evidence="1">DYQJB</strain>
        <tissue evidence="1">Leaf</tissue>
    </source>
</reference>
<evidence type="ECO:0000313" key="2">
    <source>
        <dbReference type="Proteomes" id="UP001603857"/>
    </source>
</evidence>
<protein>
    <submittedName>
        <fullName evidence="1">Uncharacterized protein</fullName>
    </submittedName>
</protein>
<name>A0ABD1MCT8_9FABA</name>
<dbReference type="PANTHER" id="PTHR45950:SF1">
    <property type="entry name" value="HOMEOBOX-LEUCINE ZIPPER PROTEIN ATHB-15"/>
    <property type="match status" value="1"/>
</dbReference>
<comment type="caution">
    <text evidence="1">The sequence shown here is derived from an EMBL/GenBank/DDBJ whole genome shotgun (WGS) entry which is preliminary data.</text>
</comment>